<accession>C7XW02</accession>
<dbReference type="Gene3D" id="2.60.40.4300">
    <property type="match status" value="2"/>
</dbReference>
<reference evidence="6 7" key="1">
    <citation type="submission" date="2009-06" db="EMBL/GenBank/DDBJ databases">
        <title>The Genome Sequence of Lactobacillus coleohominis strain 101-4-CHN.</title>
        <authorList>
            <consortium name="The Broad Institute Genome Sequencing Platform"/>
            <person name="Ward D."/>
            <person name="Young S.K."/>
            <person name="Zeng Q."/>
            <person name="Koehrsen M."/>
            <person name="Alvarado L."/>
            <person name="Berlin A."/>
            <person name="Borenstein D."/>
            <person name="Chen Z."/>
            <person name="Engels R."/>
            <person name="Freedman E."/>
            <person name="Gellesch M."/>
            <person name="Goldberg J."/>
            <person name="Griggs A."/>
            <person name="Gujja S."/>
            <person name="Heiman D."/>
            <person name="Hepburn T."/>
            <person name="Howarth C."/>
            <person name="Jen D."/>
            <person name="Larson L."/>
            <person name="Lewis B."/>
            <person name="Mehta T."/>
            <person name="Park D."/>
            <person name="Pearson M."/>
            <person name="Roberts A."/>
            <person name="Saif S."/>
            <person name="Shea T."/>
            <person name="Shenoy N."/>
            <person name="Sisk P."/>
            <person name="Stolte C."/>
            <person name="Sykes S."/>
            <person name="Walk T."/>
            <person name="White J."/>
            <person name="Yandava C."/>
            <person name="Liu Y."/>
            <person name="Xu Q."/>
            <person name="Lander E."/>
            <person name="Nusbaum C."/>
            <person name="Galagan J."/>
            <person name="Birren B."/>
        </authorList>
    </citation>
    <scope>NUCLEOTIDE SEQUENCE [LARGE SCALE GENOMIC DNA]</scope>
    <source>
        <strain evidence="6 7">101-4-CHN</strain>
    </source>
</reference>
<dbReference type="OrthoDB" id="2265247at2"/>
<evidence type="ECO:0000256" key="2">
    <source>
        <dbReference type="SAM" id="MobiDB-lite"/>
    </source>
</evidence>
<dbReference type="NCBIfam" id="TIGR01168">
    <property type="entry name" value="YSIRK_signal"/>
    <property type="match status" value="1"/>
</dbReference>
<feature type="domain" description="Mub B2-like" evidence="5">
    <location>
        <begin position="976"/>
        <end position="1066"/>
    </location>
</feature>
<dbReference type="Gene3D" id="3.80.10.10">
    <property type="entry name" value="Ribonuclease Inhibitor"/>
    <property type="match status" value="1"/>
</dbReference>
<dbReference type="Pfam" id="PF17966">
    <property type="entry name" value="Muc_B2"/>
    <property type="match status" value="2"/>
</dbReference>
<feature type="region of interest" description="Disordered" evidence="2">
    <location>
        <begin position="1162"/>
        <end position="1216"/>
    </location>
</feature>
<dbReference type="HOGENOM" id="CLU_255923_0_0_9"/>
<dbReference type="Proteomes" id="UP000003987">
    <property type="component" value="Unassembled WGS sequence"/>
</dbReference>
<feature type="domain" description="YSIRK Gram-positive signal peptide" evidence="4">
    <location>
        <begin position="18"/>
        <end position="40"/>
    </location>
</feature>
<feature type="compositionally biased region" description="Polar residues" evidence="2">
    <location>
        <begin position="1202"/>
        <end position="1213"/>
    </location>
</feature>
<dbReference type="SUPFAM" id="SSF52058">
    <property type="entry name" value="L domain-like"/>
    <property type="match status" value="1"/>
</dbReference>
<dbReference type="Pfam" id="PF03382">
    <property type="entry name" value="DUF285"/>
    <property type="match status" value="4"/>
</dbReference>
<evidence type="ECO:0000313" key="6">
    <source>
        <dbReference type="EMBL" id="EEU30518.1"/>
    </source>
</evidence>
<dbReference type="InterPro" id="IPR005877">
    <property type="entry name" value="YSIRK_signal_dom"/>
</dbReference>
<dbReference type="InterPro" id="IPR011889">
    <property type="entry name" value="Liste_lipo_26"/>
</dbReference>
<feature type="transmembrane region" description="Helical" evidence="3">
    <location>
        <begin position="27"/>
        <end position="47"/>
    </location>
</feature>
<dbReference type="InterPro" id="IPR041495">
    <property type="entry name" value="Mub_B2"/>
</dbReference>
<evidence type="ECO:0000259" key="5">
    <source>
        <dbReference type="Pfam" id="PF17966"/>
    </source>
</evidence>
<dbReference type="Pfam" id="PF04650">
    <property type="entry name" value="YSIRK_signal"/>
    <property type="match status" value="1"/>
</dbReference>
<evidence type="ECO:0000313" key="7">
    <source>
        <dbReference type="Proteomes" id="UP000003987"/>
    </source>
</evidence>
<dbReference type="InterPro" id="IPR032675">
    <property type="entry name" value="LRR_dom_sf"/>
</dbReference>
<keyword evidence="3" id="KW-0472">Membrane</keyword>
<feature type="region of interest" description="Disordered" evidence="2">
    <location>
        <begin position="102"/>
        <end position="124"/>
    </location>
</feature>
<sequence>MIAKNNREVKIQKWLGNHQQHFALRHLTIGVASVLIGISITGASVLADSDQPVTTEPTTSSQTASVANPTPLNQSTVKLNNATAIPDSKEKNGVANLQSSLQAKTGDQASDQQQAPAAKEATPVADVHQWTATTPDANGSVTLTNYQGSVTGQTIVIPNAVDFRNAGQQDVKQIIITPELAGILKNATTLVTSQTSDEKSIKAADGSWNGAFQGGKLENIDLTGLNISGVTDVSSMFANNEQLKAITGLQTWDTSNVRNFNNLFNGDRSLTGTVDISNWNLASLDAVGEQENRADTHVHGAGMDGMFQGTQVTAIKAANWDFTANKLVVDRFPDDYSVAFGLRVAPFTGLAHLQTLDISGWKLPTVTDPKNASLSLTYLAMNCPELTIVDLSGWQGNSLGRMTAAFENDGNLTTIKGIEDFNVSNVWDLSDAFQGTGLTNVDLHKWDVRNVHFFTQMLKDTKKLQTINLASWKLYDLTPWHYPTRNFSFDNLKTMLEGTGATSIDTSNWDFGNNNADVHGLFSSLANLTTVDVSGWNSPEITNMADLFAYDPKLATIKGLADLDTGKVTNMSGVFQHDLALTSVDGIQNWNTNNVTTMAGMFNFMTDFYGQPTPCALMSIPDLSSWKTGQVQDMTNMFSGLGNPGLTTINGITDWDTSNVVKTNQMFAKSTSLKNLDLTKWRMDKVITTNSMFYGADHLTTVGNLTNWNLANDTDTAWMFRQTTSLKQIGDRTTPWKWALSAKNTNAGGMFSQSGVEYVDARDWDLSHSNASQLFFNSAVQFVDGRNMKLGNANTTGMFAALKKPAVIDLRGTKGNFKMDAFDGLGKFINANSEYSQPLVVLSDDPAVRALNDAKYTYTKTSQQTFTGRNDSNYLSFFWPATDGDNPTLIGTYSINADKQHPGMFVFEDPDSVWSAFRQATSKDKIAKLLGKQATKWNYVADLDPATNSLKVDPQTSLPELVSYAAELTVKSAPTTVTDTKKVNETIHYRFADGTTAKPDVVKTVTLSRTGSKDSMTGEITWDAWSTSVFPDVESPELVGYTADQTVVAGLPATANREVTVTYYKNAPTTVTDTKTVTETIHYKFADGTEAHPDKTQAVILTRTGSKDAATGDITWGVWNTASFPAVLSPELAGYTAYQTIVTEMPATDDLDITVTYVKNKEVESNTSDQSKPVTPTIGQGSKSQISRKNDLASRAVAKSAPQKSNAELPQTGNDDESLGVLGLAIVGLTSLFGFESEQKKRTY</sequence>
<dbReference type="eggNOG" id="COG4886">
    <property type="taxonomic scope" value="Bacteria"/>
</dbReference>
<dbReference type="RefSeq" id="WP_006916714.1">
    <property type="nucleotide sequence ID" value="NZ_GG698803.1"/>
</dbReference>
<evidence type="ECO:0000259" key="4">
    <source>
        <dbReference type="Pfam" id="PF04650"/>
    </source>
</evidence>
<dbReference type="AlphaFoldDB" id="C7XW02"/>
<keyword evidence="3" id="KW-1133">Transmembrane helix</keyword>
<proteinExistence type="predicted"/>
<dbReference type="InterPro" id="IPR005046">
    <property type="entry name" value="DUF285"/>
</dbReference>
<keyword evidence="7" id="KW-1185">Reference proteome</keyword>
<feature type="compositionally biased region" description="Polar residues" evidence="2">
    <location>
        <begin position="51"/>
        <end position="75"/>
    </location>
</feature>
<keyword evidence="3" id="KW-0812">Transmembrane</keyword>
<evidence type="ECO:0000256" key="3">
    <source>
        <dbReference type="SAM" id="Phobius"/>
    </source>
</evidence>
<organism evidence="6 7">
    <name type="scientific">Limosilactobacillus coleohominis 101-4-CHN</name>
    <dbReference type="NCBI Taxonomy" id="575594"/>
    <lineage>
        <taxon>Bacteria</taxon>
        <taxon>Bacillati</taxon>
        <taxon>Bacillota</taxon>
        <taxon>Bacilli</taxon>
        <taxon>Lactobacillales</taxon>
        <taxon>Lactobacillaceae</taxon>
        <taxon>Limosilactobacillus</taxon>
    </lineage>
</organism>
<dbReference type="NCBIfam" id="TIGR02167">
    <property type="entry name" value="Liste_lipo_26"/>
    <property type="match status" value="2"/>
</dbReference>
<dbReference type="NCBIfam" id="TIGR01167">
    <property type="entry name" value="LPXTG_anchor"/>
    <property type="match status" value="1"/>
</dbReference>
<dbReference type="eggNOG" id="COG4932">
    <property type="taxonomic scope" value="Bacteria"/>
</dbReference>
<feature type="region of interest" description="Disordered" evidence="2">
    <location>
        <begin position="48"/>
        <end position="75"/>
    </location>
</feature>
<keyword evidence="1" id="KW-0732">Signal</keyword>
<gene>
    <name evidence="6" type="ORF">HMPREF0501_00896</name>
</gene>
<protein>
    <submittedName>
        <fullName evidence="6">Gram-positive signal peptide protein, YSIRK family</fullName>
    </submittedName>
</protein>
<feature type="compositionally biased region" description="Low complexity" evidence="2">
    <location>
        <begin position="107"/>
        <end position="118"/>
    </location>
</feature>
<feature type="domain" description="Mub B2-like" evidence="5">
    <location>
        <begin position="1070"/>
        <end position="1160"/>
    </location>
</feature>
<feature type="compositionally biased region" description="Polar residues" evidence="2">
    <location>
        <begin position="1165"/>
        <end position="1187"/>
    </location>
</feature>
<name>C7XW02_9LACO</name>
<dbReference type="STRING" id="575594.HMPREF0501_00896"/>
<evidence type="ECO:0000256" key="1">
    <source>
        <dbReference type="ARBA" id="ARBA00022729"/>
    </source>
</evidence>
<dbReference type="EMBL" id="GG698803">
    <property type="protein sequence ID" value="EEU30518.1"/>
    <property type="molecule type" value="Genomic_DNA"/>
</dbReference>